<feature type="non-terminal residue" evidence="1">
    <location>
        <position position="37"/>
    </location>
</feature>
<dbReference type="AlphaFoldDB" id="A0A6J4QX41"/>
<evidence type="ECO:0000313" key="1">
    <source>
        <dbReference type="EMBL" id="CAA9449067.1"/>
    </source>
</evidence>
<accession>A0A6J4QX41</accession>
<dbReference type="EMBL" id="CADCUW010000568">
    <property type="protein sequence ID" value="CAA9449067.1"/>
    <property type="molecule type" value="Genomic_DNA"/>
</dbReference>
<reference evidence="1" key="1">
    <citation type="submission" date="2020-02" db="EMBL/GenBank/DDBJ databases">
        <authorList>
            <person name="Meier V. D."/>
        </authorList>
    </citation>
    <scope>NUCLEOTIDE SEQUENCE</scope>
    <source>
        <strain evidence="1">AVDCRST_MAG01</strain>
    </source>
</reference>
<feature type="non-terminal residue" evidence="1">
    <location>
        <position position="1"/>
    </location>
</feature>
<proteinExistence type="predicted"/>
<gene>
    <name evidence="1" type="ORF">AVDCRST_MAG01-01-4365</name>
</gene>
<name>A0A6J4QX41_9ACTN</name>
<organism evidence="1">
    <name type="scientific">uncultured Rubrobacteraceae bacterium</name>
    <dbReference type="NCBI Taxonomy" id="349277"/>
    <lineage>
        <taxon>Bacteria</taxon>
        <taxon>Bacillati</taxon>
        <taxon>Actinomycetota</taxon>
        <taxon>Rubrobacteria</taxon>
        <taxon>Rubrobacterales</taxon>
        <taxon>Rubrobacteraceae</taxon>
        <taxon>environmental samples</taxon>
    </lineage>
</organism>
<sequence>CRKFVACGNPWKSVALPYKEEVAGSSPASPTSRSGLD</sequence>
<protein>
    <submittedName>
        <fullName evidence="1">Uncharacterized protein</fullName>
    </submittedName>
</protein>